<name>A0A518ANS0_9BACT</name>
<dbReference type="OrthoDB" id="275833at2"/>
<feature type="transmembrane region" description="Helical" evidence="1">
    <location>
        <begin position="45"/>
        <end position="63"/>
    </location>
</feature>
<evidence type="ECO:0000313" key="2">
    <source>
        <dbReference type="EMBL" id="QDU56364.1"/>
    </source>
</evidence>
<dbReference type="Proteomes" id="UP000315750">
    <property type="component" value="Chromosome"/>
</dbReference>
<evidence type="ECO:0000256" key="1">
    <source>
        <dbReference type="SAM" id="Phobius"/>
    </source>
</evidence>
<reference evidence="2 3" key="1">
    <citation type="submission" date="2019-02" db="EMBL/GenBank/DDBJ databases">
        <title>Deep-cultivation of Planctomycetes and their phenomic and genomic characterization uncovers novel biology.</title>
        <authorList>
            <person name="Wiegand S."/>
            <person name="Jogler M."/>
            <person name="Boedeker C."/>
            <person name="Pinto D."/>
            <person name="Vollmers J."/>
            <person name="Rivas-Marin E."/>
            <person name="Kohn T."/>
            <person name="Peeters S.H."/>
            <person name="Heuer A."/>
            <person name="Rast P."/>
            <person name="Oberbeckmann S."/>
            <person name="Bunk B."/>
            <person name="Jeske O."/>
            <person name="Meyerdierks A."/>
            <person name="Storesund J.E."/>
            <person name="Kallscheuer N."/>
            <person name="Luecker S."/>
            <person name="Lage O.M."/>
            <person name="Pohl T."/>
            <person name="Merkel B.J."/>
            <person name="Hornburger P."/>
            <person name="Mueller R.-W."/>
            <person name="Bruemmer F."/>
            <person name="Labrenz M."/>
            <person name="Spormann A.M."/>
            <person name="Op den Camp H."/>
            <person name="Overmann J."/>
            <person name="Amann R."/>
            <person name="Jetten M.S.M."/>
            <person name="Mascher T."/>
            <person name="Medema M.H."/>
            <person name="Devos D.P."/>
            <person name="Kaster A.-K."/>
            <person name="Ovreas L."/>
            <person name="Rohde M."/>
            <person name="Galperin M.Y."/>
            <person name="Jogler C."/>
        </authorList>
    </citation>
    <scope>NUCLEOTIDE SEQUENCE [LARGE SCALE GENOMIC DNA]</scope>
    <source>
        <strain evidence="2 3">Pan181</strain>
    </source>
</reference>
<proteinExistence type="predicted"/>
<accession>A0A518ANS0</accession>
<feature type="transmembrane region" description="Helical" evidence="1">
    <location>
        <begin position="83"/>
        <end position="105"/>
    </location>
</feature>
<dbReference type="KEGG" id="amuc:Pan181_25730"/>
<protein>
    <submittedName>
        <fullName evidence="2">Uncharacterized protein</fullName>
    </submittedName>
</protein>
<keyword evidence="3" id="KW-1185">Reference proteome</keyword>
<keyword evidence="1" id="KW-0472">Membrane</keyword>
<feature type="transmembrane region" description="Helical" evidence="1">
    <location>
        <begin position="117"/>
        <end position="142"/>
    </location>
</feature>
<gene>
    <name evidence="2" type="ORF">Pan181_25730</name>
</gene>
<organism evidence="2 3">
    <name type="scientific">Aeoliella mucimassa</name>
    <dbReference type="NCBI Taxonomy" id="2527972"/>
    <lineage>
        <taxon>Bacteria</taxon>
        <taxon>Pseudomonadati</taxon>
        <taxon>Planctomycetota</taxon>
        <taxon>Planctomycetia</taxon>
        <taxon>Pirellulales</taxon>
        <taxon>Lacipirellulaceae</taxon>
        <taxon>Aeoliella</taxon>
    </lineage>
</organism>
<dbReference type="AlphaFoldDB" id="A0A518ANS0"/>
<sequence>MFSVPLIFKQVHRPIARLIHNANDVLRRAEWTTDAERWQTALPRLVVCIVVFAFVFGASMGSYRGFTGQSQWLLQMTYSAIKVPILLCGSFALTLPPFFVFSSLVGLRAGFGPMVRALAAAQAGLAVTLSSLAPLTLVVYASTTEYDIALLSSALLFGVAGIAGQAILRWHCRPLIASNPRWRKLLVLWATVYALVAIQLAWLLRPFFGAPNVPVTFFRPQAWDNAYVMMLRLVWRTLFE</sequence>
<dbReference type="RefSeq" id="WP_145247120.1">
    <property type="nucleotide sequence ID" value="NZ_CP036278.1"/>
</dbReference>
<feature type="transmembrane region" description="Helical" evidence="1">
    <location>
        <begin position="148"/>
        <end position="170"/>
    </location>
</feature>
<evidence type="ECO:0000313" key="3">
    <source>
        <dbReference type="Proteomes" id="UP000315750"/>
    </source>
</evidence>
<dbReference type="EMBL" id="CP036278">
    <property type="protein sequence ID" value="QDU56364.1"/>
    <property type="molecule type" value="Genomic_DNA"/>
</dbReference>
<keyword evidence="1" id="KW-0812">Transmembrane</keyword>
<keyword evidence="1" id="KW-1133">Transmembrane helix</keyword>
<feature type="transmembrane region" description="Helical" evidence="1">
    <location>
        <begin position="182"/>
        <end position="204"/>
    </location>
</feature>